<dbReference type="AlphaFoldDB" id="A0AA40E5K5"/>
<proteinExistence type="predicted"/>
<dbReference type="EMBL" id="JAUIRO010000002">
    <property type="protein sequence ID" value="KAK0727955.1"/>
    <property type="molecule type" value="Genomic_DNA"/>
</dbReference>
<dbReference type="GeneID" id="85316735"/>
<sequence length="115" mass="12966">MAAPRTASSLCSLRTLMRASSPLSGTHSLRAQIQTRRYSKEQPSPPPPSRSPSGNFYKTFTRPVAKGLLLAMFVYQLAYWGWVKLEQDEITGERKEIALLEDQVRSLQEAKARRA</sequence>
<evidence type="ECO:0000313" key="3">
    <source>
        <dbReference type="EMBL" id="KAK0727955.1"/>
    </source>
</evidence>
<dbReference type="Proteomes" id="UP001172101">
    <property type="component" value="Unassembled WGS sequence"/>
</dbReference>
<protein>
    <recommendedName>
        <fullName evidence="5">Inner membrane assembly complex subunit 17</fullName>
    </recommendedName>
</protein>
<accession>A0AA40E5K5</accession>
<gene>
    <name evidence="3" type="ORF">B0T26DRAFT_151693</name>
</gene>
<name>A0AA40E5K5_9PEZI</name>
<keyword evidence="4" id="KW-1185">Reference proteome</keyword>
<keyword evidence="1" id="KW-0175">Coiled coil</keyword>
<feature type="region of interest" description="Disordered" evidence="2">
    <location>
        <begin position="35"/>
        <end position="56"/>
    </location>
</feature>
<evidence type="ECO:0000313" key="4">
    <source>
        <dbReference type="Proteomes" id="UP001172101"/>
    </source>
</evidence>
<evidence type="ECO:0008006" key="5">
    <source>
        <dbReference type="Google" id="ProtNLM"/>
    </source>
</evidence>
<organism evidence="3 4">
    <name type="scientific">Lasiosphaeria miniovina</name>
    <dbReference type="NCBI Taxonomy" id="1954250"/>
    <lineage>
        <taxon>Eukaryota</taxon>
        <taxon>Fungi</taxon>
        <taxon>Dikarya</taxon>
        <taxon>Ascomycota</taxon>
        <taxon>Pezizomycotina</taxon>
        <taxon>Sordariomycetes</taxon>
        <taxon>Sordariomycetidae</taxon>
        <taxon>Sordariales</taxon>
        <taxon>Lasiosphaeriaceae</taxon>
        <taxon>Lasiosphaeria</taxon>
    </lineage>
</organism>
<dbReference type="RefSeq" id="XP_060300810.1">
    <property type="nucleotide sequence ID" value="XM_060433464.1"/>
</dbReference>
<evidence type="ECO:0000256" key="2">
    <source>
        <dbReference type="SAM" id="MobiDB-lite"/>
    </source>
</evidence>
<reference evidence="3" key="1">
    <citation type="submission" date="2023-06" db="EMBL/GenBank/DDBJ databases">
        <title>Genome-scale phylogeny and comparative genomics of the fungal order Sordariales.</title>
        <authorList>
            <consortium name="Lawrence Berkeley National Laboratory"/>
            <person name="Hensen N."/>
            <person name="Bonometti L."/>
            <person name="Westerberg I."/>
            <person name="Brannstrom I.O."/>
            <person name="Guillou S."/>
            <person name="Cros-Aarteil S."/>
            <person name="Calhoun S."/>
            <person name="Haridas S."/>
            <person name="Kuo A."/>
            <person name="Mondo S."/>
            <person name="Pangilinan J."/>
            <person name="Riley R."/>
            <person name="LaButti K."/>
            <person name="Andreopoulos B."/>
            <person name="Lipzen A."/>
            <person name="Chen C."/>
            <person name="Yanf M."/>
            <person name="Daum C."/>
            <person name="Ng V."/>
            <person name="Clum A."/>
            <person name="Steindorff A."/>
            <person name="Ohm R."/>
            <person name="Martin F."/>
            <person name="Silar P."/>
            <person name="Natvig D."/>
            <person name="Lalanne C."/>
            <person name="Gautier V."/>
            <person name="Ament-velasquez S.L."/>
            <person name="Kruys A."/>
            <person name="Hutchinson M.I."/>
            <person name="Powell A.J."/>
            <person name="Barry K."/>
            <person name="Miller A.N."/>
            <person name="Grigoriev I.V."/>
            <person name="Debuchy R."/>
            <person name="Gladieux P."/>
            <person name="Thoren M.H."/>
            <person name="Johannesson H."/>
        </authorList>
    </citation>
    <scope>NUCLEOTIDE SEQUENCE</scope>
    <source>
        <strain evidence="3">SMH2392-1A</strain>
    </source>
</reference>
<comment type="caution">
    <text evidence="3">The sequence shown here is derived from an EMBL/GenBank/DDBJ whole genome shotgun (WGS) entry which is preliminary data.</text>
</comment>
<evidence type="ECO:0000256" key="1">
    <source>
        <dbReference type="SAM" id="Coils"/>
    </source>
</evidence>
<feature type="coiled-coil region" evidence="1">
    <location>
        <begin position="83"/>
        <end position="110"/>
    </location>
</feature>